<keyword evidence="1" id="KW-1185">Reference proteome</keyword>
<accession>A0A914E943</accession>
<protein>
    <submittedName>
        <fullName evidence="2">Uncharacterized protein</fullName>
    </submittedName>
</protein>
<reference evidence="2" key="1">
    <citation type="submission" date="2022-11" db="UniProtKB">
        <authorList>
            <consortium name="WormBaseParasite"/>
        </authorList>
    </citation>
    <scope>IDENTIFICATION</scope>
</reference>
<name>A0A914E943_9BILA</name>
<dbReference type="Proteomes" id="UP000887540">
    <property type="component" value="Unplaced"/>
</dbReference>
<sequence length="85" mass="10166">MESMKSSVDKIIAQQQKKQQYIDHPPFCLCEKSLPRNDKLRPIRNVYSGIINLRHLCNDGKYCSRYRSRQQQIIQQQHYFSSHVL</sequence>
<dbReference type="AlphaFoldDB" id="A0A914E943"/>
<evidence type="ECO:0000313" key="2">
    <source>
        <dbReference type="WBParaSite" id="ACRNAN_scaffold6593.g25038.t1"/>
    </source>
</evidence>
<proteinExistence type="predicted"/>
<evidence type="ECO:0000313" key="1">
    <source>
        <dbReference type="Proteomes" id="UP000887540"/>
    </source>
</evidence>
<dbReference type="WBParaSite" id="ACRNAN_scaffold6593.g25038.t1">
    <property type="protein sequence ID" value="ACRNAN_scaffold6593.g25038.t1"/>
    <property type="gene ID" value="ACRNAN_scaffold6593.g25038"/>
</dbReference>
<organism evidence="1 2">
    <name type="scientific">Acrobeloides nanus</name>
    <dbReference type="NCBI Taxonomy" id="290746"/>
    <lineage>
        <taxon>Eukaryota</taxon>
        <taxon>Metazoa</taxon>
        <taxon>Ecdysozoa</taxon>
        <taxon>Nematoda</taxon>
        <taxon>Chromadorea</taxon>
        <taxon>Rhabditida</taxon>
        <taxon>Tylenchina</taxon>
        <taxon>Cephalobomorpha</taxon>
        <taxon>Cephaloboidea</taxon>
        <taxon>Cephalobidae</taxon>
        <taxon>Acrobeloides</taxon>
    </lineage>
</organism>